<feature type="transmembrane region" description="Helical" evidence="2">
    <location>
        <begin position="196"/>
        <end position="216"/>
    </location>
</feature>
<dbReference type="SUPFAM" id="SSF51445">
    <property type="entry name" value="(Trans)glycosidases"/>
    <property type="match status" value="1"/>
</dbReference>
<dbReference type="Gene3D" id="3.20.20.80">
    <property type="entry name" value="Glycosidases"/>
    <property type="match status" value="1"/>
</dbReference>
<dbReference type="AlphaFoldDB" id="A0A9J6EQD5"/>
<feature type="compositionally biased region" description="Basic and acidic residues" evidence="1">
    <location>
        <begin position="20"/>
        <end position="29"/>
    </location>
</feature>
<keyword evidence="2" id="KW-1133">Transmembrane helix</keyword>
<dbReference type="InterPro" id="IPR017853">
    <property type="entry name" value="GH"/>
</dbReference>
<reference evidence="3" key="1">
    <citation type="journal article" date="2020" name="Cell">
        <title>Large-Scale Comparative Analyses of Tick Genomes Elucidate Their Genetic Diversity and Vector Capacities.</title>
        <authorList>
            <consortium name="Tick Genome and Microbiome Consortium (TIGMIC)"/>
            <person name="Jia N."/>
            <person name="Wang J."/>
            <person name="Shi W."/>
            <person name="Du L."/>
            <person name="Sun Y."/>
            <person name="Zhan W."/>
            <person name="Jiang J.F."/>
            <person name="Wang Q."/>
            <person name="Zhang B."/>
            <person name="Ji P."/>
            <person name="Bell-Sakyi L."/>
            <person name="Cui X.M."/>
            <person name="Yuan T.T."/>
            <person name="Jiang B.G."/>
            <person name="Yang W.F."/>
            <person name="Lam T.T."/>
            <person name="Chang Q.C."/>
            <person name="Ding S.J."/>
            <person name="Wang X.J."/>
            <person name="Zhu J.G."/>
            <person name="Ruan X.D."/>
            <person name="Zhao L."/>
            <person name="Wei J.T."/>
            <person name="Ye R.Z."/>
            <person name="Que T.C."/>
            <person name="Du C.H."/>
            <person name="Zhou Y.H."/>
            <person name="Cheng J.X."/>
            <person name="Dai P.F."/>
            <person name="Guo W.B."/>
            <person name="Han X.H."/>
            <person name="Huang E.J."/>
            <person name="Li L.F."/>
            <person name="Wei W."/>
            <person name="Gao Y.C."/>
            <person name="Liu J.Z."/>
            <person name="Shao H.Z."/>
            <person name="Wang X."/>
            <person name="Wang C.C."/>
            <person name="Yang T.C."/>
            <person name="Huo Q.B."/>
            <person name="Li W."/>
            <person name="Chen H.Y."/>
            <person name="Chen S.E."/>
            <person name="Zhou L.G."/>
            <person name="Ni X.B."/>
            <person name="Tian J.H."/>
            <person name="Sheng Y."/>
            <person name="Liu T."/>
            <person name="Pan Y.S."/>
            <person name="Xia L.Y."/>
            <person name="Li J."/>
            <person name="Zhao F."/>
            <person name="Cao W.C."/>
        </authorList>
    </citation>
    <scope>NUCLEOTIDE SEQUENCE</scope>
    <source>
        <strain evidence="3">Rmic-2018</strain>
    </source>
</reference>
<keyword evidence="2" id="KW-0812">Transmembrane</keyword>
<feature type="compositionally biased region" description="Basic and acidic residues" evidence="1">
    <location>
        <begin position="1"/>
        <end position="11"/>
    </location>
</feature>
<sequence>MATADPDRGIRQDQCSTRLQEPRHHRDALTGHSSHIGGPSPKSLSPTPVRVRELVTRPPQRNRTSAGDETRQRHTDDAMQDTQVQDERSCIVFWVVGAAFTFPLILSTWLVLVPFLVRANWTTTSTTPLFSLTPQHTMHTMSSTCIVPVTWSTLPPSLNVSAPYSFGPSNESSRPIFCLYNNTRVYAGRNITNSRWNYLFATLPFALCPYVVYWSVGIEDGNLKSRQPSFDEQYGLHRLRKVADSFNFKALKILLALGGYSEDAPHFSRLGWDIDAMNRLMRDVVDSVDRFGLNGITVHRAEAHNGCTGTDDITVLKTLLYSFRTWFNARRWPDIMITVILELSTTSQQVVEETADVVNHFFLATQNEGRKIQQNLYETCKTRTSAIHDAYRMFVSALPNQKLRRSQLCLSDSLSLSVVPGHLVRRGKYKFFEHLSSKGRPASLYLECNISNICELPVYEHPCILHLAKGVTTDEHPDRMFMIDAAKEVHKRLDFNVINATLVAAAPSDSSHACVLLHDLDADNYVDQCGARFARYALMRNYYYGAIGTTLSGNGDVLKTIAHC</sequence>
<evidence type="ECO:0000313" key="4">
    <source>
        <dbReference type="Proteomes" id="UP000821866"/>
    </source>
</evidence>
<keyword evidence="4" id="KW-1185">Reference proteome</keyword>
<dbReference type="VEuPathDB" id="VectorBase:LOC119165246"/>
<organism evidence="3 4">
    <name type="scientific">Rhipicephalus microplus</name>
    <name type="common">Cattle tick</name>
    <name type="synonym">Boophilus microplus</name>
    <dbReference type="NCBI Taxonomy" id="6941"/>
    <lineage>
        <taxon>Eukaryota</taxon>
        <taxon>Metazoa</taxon>
        <taxon>Ecdysozoa</taxon>
        <taxon>Arthropoda</taxon>
        <taxon>Chelicerata</taxon>
        <taxon>Arachnida</taxon>
        <taxon>Acari</taxon>
        <taxon>Parasitiformes</taxon>
        <taxon>Ixodida</taxon>
        <taxon>Ixodoidea</taxon>
        <taxon>Ixodidae</taxon>
        <taxon>Rhipicephalinae</taxon>
        <taxon>Rhipicephalus</taxon>
        <taxon>Boophilus</taxon>
    </lineage>
</organism>
<gene>
    <name evidence="3" type="ORF">HPB51_002672</name>
</gene>
<proteinExistence type="predicted"/>
<protein>
    <submittedName>
        <fullName evidence="3">Uncharacterized protein</fullName>
    </submittedName>
</protein>
<feature type="compositionally biased region" description="Basic and acidic residues" evidence="1">
    <location>
        <begin position="66"/>
        <end position="77"/>
    </location>
</feature>
<accession>A0A9J6EQD5</accession>
<feature type="transmembrane region" description="Helical" evidence="2">
    <location>
        <begin position="91"/>
        <end position="117"/>
    </location>
</feature>
<feature type="region of interest" description="Disordered" evidence="1">
    <location>
        <begin position="1"/>
        <end position="81"/>
    </location>
</feature>
<evidence type="ECO:0000256" key="1">
    <source>
        <dbReference type="SAM" id="MobiDB-lite"/>
    </source>
</evidence>
<dbReference type="EMBL" id="JABSTU010000002">
    <property type="protein sequence ID" value="KAH8036618.1"/>
    <property type="molecule type" value="Genomic_DNA"/>
</dbReference>
<evidence type="ECO:0000256" key="2">
    <source>
        <dbReference type="SAM" id="Phobius"/>
    </source>
</evidence>
<name>A0A9J6EQD5_RHIMP</name>
<comment type="caution">
    <text evidence="3">The sequence shown here is derived from an EMBL/GenBank/DDBJ whole genome shotgun (WGS) entry which is preliminary data.</text>
</comment>
<dbReference type="Proteomes" id="UP000821866">
    <property type="component" value="Chromosome 10"/>
</dbReference>
<evidence type="ECO:0000313" key="3">
    <source>
        <dbReference type="EMBL" id="KAH8036618.1"/>
    </source>
</evidence>
<reference evidence="3" key="2">
    <citation type="submission" date="2021-09" db="EMBL/GenBank/DDBJ databases">
        <authorList>
            <person name="Jia N."/>
            <person name="Wang J."/>
            <person name="Shi W."/>
            <person name="Du L."/>
            <person name="Sun Y."/>
            <person name="Zhan W."/>
            <person name="Jiang J."/>
            <person name="Wang Q."/>
            <person name="Zhang B."/>
            <person name="Ji P."/>
            <person name="Sakyi L.B."/>
            <person name="Cui X."/>
            <person name="Yuan T."/>
            <person name="Jiang B."/>
            <person name="Yang W."/>
            <person name="Lam T.T.-Y."/>
            <person name="Chang Q."/>
            <person name="Ding S."/>
            <person name="Wang X."/>
            <person name="Zhu J."/>
            <person name="Ruan X."/>
            <person name="Zhao L."/>
            <person name="Wei J."/>
            <person name="Que T."/>
            <person name="Du C."/>
            <person name="Cheng J."/>
            <person name="Dai P."/>
            <person name="Han X."/>
            <person name="Huang E."/>
            <person name="Gao Y."/>
            <person name="Liu J."/>
            <person name="Shao H."/>
            <person name="Ye R."/>
            <person name="Li L."/>
            <person name="Wei W."/>
            <person name="Wang X."/>
            <person name="Wang C."/>
            <person name="Huo Q."/>
            <person name="Li W."/>
            <person name="Guo W."/>
            <person name="Chen H."/>
            <person name="Chen S."/>
            <person name="Zhou L."/>
            <person name="Zhou L."/>
            <person name="Ni X."/>
            <person name="Tian J."/>
            <person name="Zhou Y."/>
            <person name="Sheng Y."/>
            <person name="Liu T."/>
            <person name="Pan Y."/>
            <person name="Xia L."/>
            <person name="Li J."/>
            <person name="Zhao F."/>
            <person name="Cao W."/>
        </authorList>
    </citation>
    <scope>NUCLEOTIDE SEQUENCE</scope>
    <source>
        <strain evidence="3">Rmic-2018</strain>
        <tissue evidence="3">Larvae</tissue>
    </source>
</reference>
<keyword evidence="2" id="KW-0472">Membrane</keyword>